<organism evidence="6">
    <name type="scientific">Amblyomma americanum</name>
    <name type="common">Lone star tick</name>
    <dbReference type="NCBI Taxonomy" id="6943"/>
    <lineage>
        <taxon>Eukaryota</taxon>
        <taxon>Metazoa</taxon>
        <taxon>Ecdysozoa</taxon>
        <taxon>Arthropoda</taxon>
        <taxon>Chelicerata</taxon>
        <taxon>Arachnida</taxon>
        <taxon>Acari</taxon>
        <taxon>Parasitiformes</taxon>
        <taxon>Ixodida</taxon>
        <taxon>Ixodoidea</taxon>
        <taxon>Ixodidae</taxon>
        <taxon>Amblyomminae</taxon>
        <taxon>Amblyomma</taxon>
    </lineage>
</organism>
<sequence length="102" mass="11460">MLSNIAPACIRSHVSRLLPDAEYGRLFSVMAACEALAPLLGRVMFERLFGFSKGFFAGLSFVVGLLFLLLPLAVVIYFWRKRQNEYTVMAEDPMSANENPRV</sequence>
<comment type="subcellular location">
    <subcellularLocation>
        <location evidence="1">Membrane</location>
        <topology evidence="1">Multi-pass membrane protein</topology>
    </subcellularLocation>
</comment>
<proteinExistence type="evidence at transcript level"/>
<evidence type="ECO:0000313" key="6">
    <source>
        <dbReference type="EMBL" id="JAG89613.1"/>
    </source>
</evidence>
<reference evidence="6" key="1">
    <citation type="journal article" date="2015" name="PLoS ONE">
        <title>An Insight into the Sialome of the Lone Star Tick, Amblyomma americanum, with a Glimpse on Its Time Dependent Gene Expression.</title>
        <authorList>
            <person name="Karim S."/>
            <person name="Ribeiro J.M."/>
        </authorList>
    </citation>
    <scope>NUCLEOTIDE SEQUENCE</scope>
    <source>
        <tissue evidence="6">Salivary gland</tissue>
    </source>
</reference>
<dbReference type="GO" id="GO:0022857">
    <property type="term" value="F:transmembrane transporter activity"/>
    <property type="evidence" value="ECO:0007669"/>
    <property type="project" value="TreeGrafter"/>
</dbReference>
<keyword evidence="3 5" id="KW-1133">Transmembrane helix</keyword>
<keyword evidence="2 5" id="KW-0812">Transmembrane</keyword>
<feature type="transmembrane region" description="Helical" evidence="5">
    <location>
        <begin position="55"/>
        <end position="79"/>
    </location>
</feature>
<keyword evidence="4 5" id="KW-0472">Membrane</keyword>
<evidence type="ECO:0000256" key="5">
    <source>
        <dbReference type="SAM" id="Phobius"/>
    </source>
</evidence>
<protein>
    <submittedName>
        <fullName evidence="6">Putative adenylate cyclase</fullName>
    </submittedName>
</protein>
<accession>A0A0C9SB86</accession>
<dbReference type="PANTHER" id="PTHR23507">
    <property type="entry name" value="ZGC:174356"/>
    <property type="match status" value="1"/>
</dbReference>
<evidence type="ECO:0000256" key="1">
    <source>
        <dbReference type="ARBA" id="ARBA00004141"/>
    </source>
</evidence>
<dbReference type="EMBL" id="GBZX01003127">
    <property type="protein sequence ID" value="JAG89613.1"/>
    <property type="molecule type" value="mRNA"/>
</dbReference>
<name>A0A0C9SB86_AMBAM</name>
<dbReference type="PANTHER" id="PTHR23507:SF1">
    <property type="entry name" value="FI18259P1-RELATED"/>
    <property type="match status" value="1"/>
</dbReference>
<evidence type="ECO:0000256" key="4">
    <source>
        <dbReference type="ARBA" id="ARBA00023136"/>
    </source>
</evidence>
<dbReference type="InterPro" id="IPR036259">
    <property type="entry name" value="MFS_trans_sf"/>
</dbReference>
<evidence type="ECO:0000256" key="3">
    <source>
        <dbReference type="ARBA" id="ARBA00022989"/>
    </source>
</evidence>
<evidence type="ECO:0000256" key="2">
    <source>
        <dbReference type="ARBA" id="ARBA00022692"/>
    </source>
</evidence>
<dbReference type="AlphaFoldDB" id="A0A0C9SB86"/>
<dbReference type="SUPFAM" id="SSF103473">
    <property type="entry name" value="MFS general substrate transporter"/>
    <property type="match status" value="1"/>
</dbReference>
<dbReference type="GO" id="GO:0016020">
    <property type="term" value="C:membrane"/>
    <property type="evidence" value="ECO:0007669"/>
    <property type="project" value="UniProtKB-SubCell"/>
</dbReference>